<dbReference type="Pfam" id="PF03454">
    <property type="entry name" value="MoeA_C"/>
    <property type="match status" value="1"/>
</dbReference>
<comment type="cofactor">
    <cofactor evidence="6">
        <name>Mg(2+)</name>
        <dbReference type="ChEBI" id="CHEBI:18420"/>
    </cofactor>
</comment>
<keyword evidence="6" id="KW-0460">Magnesium</keyword>
<evidence type="ECO:0000256" key="5">
    <source>
        <dbReference type="ARBA" id="ARBA00047317"/>
    </source>
</evidence>
<organism evidence="9 10">
    <name type="scientific">Plastoroseomonas hellenica</name>
    <dbReference type="NCBI Taxonomy" id="2687306"/>
    <lineage>
        <taxon>Bacteria</taxon>
        <taxon>Pseudomonadati</taxon>
        <taxon>Pseudomonadota</taxon>
        <taxon>Alphaproteobacteria</taxon>
        <taxon>Acetobacterales</taxon>
        <taxon>Acetobacteraceae</taxon>
        <taxon>Plastoroseomonas</taxon>
    </lineage>
</organism>
<dbReference type="InterPro" id="IPR038987">
    <property type="entry name" value="MoeA-like"/>
</dbReference>
<dbReference type="Proteomes" id="UP001196870">
    <property type="component" value="Unassembled WGS sequence"/>
</dbReference>
<comment type="pathway">
    <text evidence="2 6">Cofactor biosynthesis; molybdopterin biosynthesis.</text>
</comment>
<evidence type="ECO:0000313" key="10">
    <source>
        <dbReference type="Proteomes" id="UP001196870"/>
    </source>
</evidence>
<dbReference type="Gene3D" id="3.90.105.10">
    <property type="entry name" value="Molybdopterin biosynthesis moea protein, domain 2"/>
    <property type="match status" value="1"/>
</dbReference>
<comment type="catalytic activity">
    <reaction evidence="5">
        <text>adenylyl-molybdopterin + molybdate = Mo-molybdopterin + AMP + H(+)</text>
        <dbReference type="Rhea" id="RHEA:35047"/>
        <dbReference type="ChEBI" id="CHEBI:15378"/>
        <dbReference type="ChEBI" id="CHEBI:36264"/>
        <dbReference type="ChEBI" id="CHEBI:62727"/>
        <dbReference type="ChEBI" id="CHEBI:71302"/>
        <dbReference type="ChEBI" id="CHEBI:456215"/>
        <dbReference type="EC" id="2.10.1.1"/>
    </reaction>
</comment>
<feature type="domain" description="MoaB/Mog" evidence="8">
    <location>
        <begin position="190"/>
        <end position="327"/>
    </location>
</feature>
<dbReference type="Pfam" id="PF00994">
    <property type="entry name" value="MoCF_biosynth"/>
    <property type="match status" value="1"/>
</dbReference>
<dbReference type="CDD" id="cd00887">
    <property type="entry name" value="MoeA"/>
    <property type="match status" value="1"/>
</dbReference>
<dbReference type="NCBIfam" id="NF045515">
    <property type="entry name" value="Glp_gephyrin"/>
    <property type="match status" value="1"/>
</dbReference>
<keyword evidence="6" id="KW-0808">Transferase</keyword>
<evidence type="ECO:0000256" key="2">
    <source>
        <dbReference type="ARBA" id="ARBA00005046"/>
    </source>
</evidence>
<evidence type="ECO:0000259" key="8">
    <source>
        <dbReference type="SMART" id="SM00852"/>
    </source>
</evidence>
<dbReference type="PANTHER" id="PTHR10192:SF5">
    <property type="entry name" value="GEPHYRIN"/>
    <property type="match status" value="1"/>
</dbReference>
<dbReference type="EC" id="2.10.1.1" evidence="6"/>
<evidence type="ECO:0000313" key="9">
    <source>
        <dbReference type="EMBL" id="MBR0666783.1"/>
    </source>
</evidence>
<evidence type="ECO:0000256" key="6">
    <source>
        <dbReference type="RuleBase" id="RU365090"/>
    </source>
</evidence>
<dbReference type="Gene3D" id="2.170.190.11">
    <property type="entry name" value="Molybdopterin biosynthesis moea protein, domain 3"/>
    <property type="match status" value="1"/>
</dbReference>
<keyword evidence="10" id="KW-1185">Reference proteome</keyword>
<sequence length="471" mass="48568">MAQLTDDCFAFGGALMSVDEAEALIAARIPPLPGEASVPLRDALGRILARDVVAPVALPPFFNSAVDGYAFRHADLTPGAATPLAVASRVAAGEAASGLGPRQAARIFTGAPMPAGADSVLMQEDAQVEDSAVLVPPGLKRGANARPAGEDIAAGSPALPAGRRLDAPAIGLAAALGLTVLPVTPRPRIGVFSTGDELAEPGAPLGIAQTYDSNRFTLLALLAGLPVEARDLGILPDRAAATAAALQDAAAAHDLLLTTGGVSTGEEDHVRAAIEGAGRLVFWRLAIKPGRPAAMGVIGGTPVVGLPGNPVAAVVTFLHLARPLALRLAGAVPRPLPRFAATADFAYRKKAGRREYVRVTLRDGTDGLPVATKFPREGAGLLSSLTQSDAFAELPEPVTEITPGDRLRVLPFAIRAPSEAGQGASRLLAGRVREGQRPSRGTPTTARPASGTRSPPCAALRCRGRRRRRWR</sequence>
<evidence type="ECO:0000256" key="3">
    <source>
        <dbReference type="ARBA" id="ARBA00010763"/>
    </source>
</evidence>
<dbReference type="Gene3D" id="2.40.340.10">
    <property type="entry name" value="MoeA, C-terminal, domain IV"/>
    <property type="match status" value="1"/>
</dbReference>
<gene>
    <name evidence="9" type="ORF">GXW71_20655</name>
</gene>
<feature type="compositionally biased region" description="Basic residues" evidence="7">
    <location>
        <begin position="462"/>
        <end position="471"/>
    </location>
</feature>
<feature type="region of interest" description="Disordered" evidence="7">
    <location>
        <begin position="421"/>
        <end position="471"/>
    </location>
</feature>
<dbReference type="InterPro" id="IPR036135">
    <property type="entry name" value="MoeA_linker/N_sf"/>
</dbReference>
<dbReference type="Pfam" id="PF03453">
    <property type="entry name" value="MoeA_N"/>
    <property type="match status" value="1"/>
</dbReference>
<keyword evidence="6" id="KW-0479">Metal-binding</keyword>
<evidence type="ECO:0000256" key="7">
    <source>
        <dbReference type="SAM" id="MobiDB-lite"/>
    </source>
</evidence>
<dbReference type="NCBIfam" id="TIGR00177">
    <property type="entry name" value="molyb_syn"/>
    <property type="match status" value="1"/>
</dbReference>
<dbReference type="PANTHER" id="PTHR10192">
    <property type="entry name" value="MOLYBDOPTERIN BIOSYNTHESIS PROTEIN"/>
    <property type="match status" value="1"/>
</dbReference>
<name>A0ABS5F2F9_9PROT</name>
<accession>A0ABS5F2F9</accession>
<evidence type="ECO:0000256" key="1">
    <source>
        <dbReference type="ARBA" id="ARBA00002901"/>
    </source>
</evidence>
<keyword evidence="6" id="KW-0500">Molybdenum</keyword>
<dbReference type="InterPro" id="IPR008284">
    <property type="entry name" value="MoCF_biosynth_CS"/>
</dbReference>
<dbReference type="SUPFAM" id="SSF63867">
    <property type="entry name" value="MoeA C-terminal domain-like"/>
    <property type="match status" value="1"/>
</dbReference>
<protein>
    <recommendedName>
        <fullName evidence="6">Molybdopterin molybdenumtransferase</fullName>
        <ecNumber evidence="6">2.10.1.1</ecNumber>
    </recommendedName>
</protein>
<evidence type="ECO:0000256" key="4">
    <source>
        <dbReference type="ARBA" id="ARBA00023150"/>
    </source>
</evidence>
<keyword evidence="4 6" id="KW-0501">Molybdenum cofactor biosynthesis</keyword>
<reference evidence="10" key="1">
    <citation type="journal article" date="2021" name="Syst. Appl. Microbiol.">
        <title>Roseomonas hellenica sp. nov., isolated from roots of wild-growing Alkanna tinctoria.</title>
        <authorList>
            <person name="Rat A."/>
            <person name="Naranjo H.D."/>
            <person name="Lebbe L."/>
            <person name="Cnockaert M."/>
            <person name="Krigas N."/>
            <person name="Grigoriadou K."/>
            <person name="Maloupa E."/>
            <person name="Willems A."/>
        </authorList>
    </citation>
    <scope>NUCLEOTIDE SEQUENCE [LARGE SCALE GENOMIC DNA]</scope>
    <source>
        <strain evidence="10">LMG 31523</strain>
    </source>
</reference>
<comment type="function">
    <text evidence="1 6">Catalyzes the insertion of molybdate into adenylated molybdopterin with the concomitant release of AMP.</text>
</comment>
<dbReference type="SUPFAM" id="SSF63882">
    <property type="entry name" value="MoeA N-terminal region -like"/>
    <property type="match status" value="1"/>
</dbReference>
<feature type="compositionally biased region" description="Polar residues" evidence="7">
    <location>
        <begin position="439"/>
        <end position="453"/>
    </location>
</feature>
<dbReference type="Gene3D" id="3.40.980.10">
    <property type="entry name" value="MoaB/Mog-like domain"/>
    <property type="match status" value="1"/>
</dbReference>
<dbReference type="InterPro" id="IPR005111">
    <property type="entry name" value="MoeA_C_domain_IV"/>
</dbReference>
<comment type="caution">
    <text evidence="9">The sequence shown here is derived from an EMBL/GenBank/DDBJ whole genome shotgun (WGS) entry which is preliminary data.</text>
</comment>
<dbReference type="InterPro" id="IPR036688">
    <property type="entry name" value="MoeA_C_domain_IV_sf"/>
</dbReference>
<dbReference type="SUPFAM" id="SSF53218">
    <property type="entry name" value="Molybdenum cofactor biosynthesis proteins"/>
    <property type="match status" value="1"/>
</dbReference>
<dbReference type="InterPro" id="IPR005110">
    <property type="entry name" value="MoeA_linker/N"/>
</dbReference>
<dbReference type="InterPro" id="IPR036425">
    <property type="entry name" value="MoaB/Mog-like_dom_sf"/>
</dbReference>
<proteinExistence type="inferred from homology"/>
<dbReference type="SMART" id="SM00852">
    <property type="entry name" value="MoCF_biosynth"/>
    <property type="match status" value="1"/>
</dbReference>
<dbReference type="InterPro" id="IPR001453">
    <property type="entry name" value="MoaB/Mog_dom"/>
</dbReference>
<comment type="similarity">
    <text evidence="3 6">Belongs to the MoeA family.</text>
</comment>
<dbReference type="RefSeq" id="WP_211854562.1">
    <property type="nucleotide sequence ID" value="NZ_JAAGBB010000026.1"/>
</dbReference>
<dbReference type="EMBL" id="JAAGBB010000026">
    <property type="protein sequence ID" value="MBR0666783.1"/>
    <property type="molecule type" value="Genomic_DNA"/>
</dbReference>
<dbReference type="PROSITE" id="PS01079">
    <property type="entry name" value="MOCF_BIOSYNTHESIS_2"/>
    <property type="match status" value="1"/>
</dbReference>